<dbReference type="SMART" id="SM00091">
    <property type="entry name" value="PAS"/>
    <property type="match status" value="3"/>
</dbReference>
<dbReference type="InterPro" id="IPR001633">
    <property type="entry name" value="EAL_dom"/>
</dbReference>
<dbReference type="InterPro" id="IPR000700">
    <property type="entry name" value="PAS-assoc_C"/>
</dbReference>
<feature type="domain" description="GGDEF" evidence="6">
    <location>
        <begin position="481"/>
        <end position="609"/>
    </location>
</feature>
<sequence>MAKGSAEAPDCGSRREEKGFFTERDRPSGAQQTSAGREDLPDARRSLEARQAELERLAAALRDSEAPHREQALERCQERFDQAPVPLFTLTRSGLIGSANLAGARLLGVARSGLIGLPFSVFLTQDTAPVLAAQLRQDFEERHSFSCEVAIRGNGRPTFPARIDAASATSAECSIAVQDLSAYQAHRAQAFSESRYRQLFESAKDGLLILEAERGIISDVNQAAVLLLGHSREELLGRRLYEIGFFSGPGSEQEVLAELDRRGELRYQALPLCTRDGRHLFVDFVGCSYQVEGIRVIQCDLRDVTSRKRAEEALAKSEEQWRTIVHNINEYVYSVRFENGVASSIYHSPKCLEITGYTPEEYYRDPLLWFAMIHDEDRALVNEFLGHILAGKSHPPIRHRIRHKDGSERWLLNNCAVQRLEGEEAGIARLDGFIMDITELKLAEDNIFFLAHHDPLTRLPNRSTLYARIDQVISVAQKANRSMALLFLDIDGFKQINDTLGHDVGDRLLQSVAQRLTECTRPCDIVSRLGGDEFVIVLWDCGVEETTSVAEQIIAGFSLEGSSAVINASIGVSLYPQDGRDYLTLLKNADLAMYQAKKAGGKGFHFYTKRLNELAHERFTIETDLRRALERGEFVLYYQPKVNIVTGEFSGMEALIRWQHPVRGLVAPESFIGIAEESGLLTPISKWIIDSVCRQLKSWRDQGIQASSAINLSASFFQHADFEATIEKALLQTGIPPESLELELTEATIMSDPQQVLGSMAAMKALGLQLSIDDFGIGYSSLSYLKKLPVDKLKIDQSFIRNIAKDTDNMAVVRAVLNIGRSMQLKVIAEGVENASQLAWLQAEGGEEAQGFYFSRPLPAQGMTALLKRGKRAFAASVSTH</sequence>
<organism evidence="7 8">
    <name type="scientific">Geomonas limicola</name>
    <dbReference type="NCBI Taxonomy" id="2740186"/>
    <lineage>
        <taxon>Bacteria</taxon>
        <taxon>Pseudomonadati</taxon>
        <taxon>Thermodesulfobacteriota</taxon>
        <taxon>Desulfuromonadia</taxon>
        <taxon>Geobacterales</taxon>
        <taxon>Geobacteraceae</taxon>
        <taxon>Geomonas</taxon>
    </lineage>
</organism>
<dbReference type="CDD" id="cd01949">
    <property type="entry name" value="GGDEF"/>
    <property type="match status" value="1"/>
</dbReference>
<feature type="domain" description="PAS" evidence="3">
    <location>
        <begin position="192"/>
        <end position="243"/>
    </location>
</feature>
<dbReference type="SUPFAM" id="SSF55785">
    <property type="entry name" value="PYP-like sensor domain (PAS domain)"/>
    <property type="match status" value="3"/>
</dbReference>
<dbReference type="Gene3D" id="3.20.20.450">
    <property type="entry name" value="EAL domain"/>
    <property type="match status" value="1"/>
</dbReference>
<accession>A0A6V8N8E8</accession>
<dbReference type="Pfam" id="PF13426">
    <property type="entry name" value="PAS_9"/>
    <property type="match status" value="1"/>
</dbReference>
<dbReference type="InterPro" id="IPR013767">
    <property type="entry name" value="PAS_fold"/>
</dbReference>
<dbReference type="Gene3D" id="3.30.450.20">
    <property type="entry name" value="PAS domain"/>
    <property type="match status" value="3"/>
</dbReference>
<dbReference type="SUPFAM" id="SSF141868">
    <property type="entry name" value="EAL domain-like"/>
    <property type="match status" value="1"/>
</dbReference>
<feature type="compositionally biased region" description="Basic and acidic residues" evidence="2">
    <location>
        <begin position="12"/>
        <end position="27"/>
    </location>
</feature>
<dbReference type="FunFam" id="3.30.70.270:FF:000001">
    <property type="entry name" value="Diguanylate cyclase domain protein"/>
    <property type="match status" value="1"/>
</dbReference>
<dbReference type="SMART" id="SM00052">
    <property type="entry name" value="EAL"/>
    <property type="match status" value="1"/>
</dbReference>
<dbReference type="InterPro" id="IPR043128">
    <property type="entry name" value="Rev_trsase/Diguanyl_cyclase"/>
</dbReference>
<dbReference type="InterPro" id="IPR001610">
    <property type="entry name" value="PAC"/>
</dbReference>
<dbReference type="PANTHER" id="PTHR44757:SF2">
    <property type="entry name" value="BIOFILM ARCHITECTURE MAINTENANCE PROTEIN MBAA"/>
    <property type="match status" value="1"/>
</dbReference>
<dbReference type="GO" id="GO:0071732">
    <property type="term" value="P:cellular response to nitric oxide"/>
    <property type="evidence" value="ECO:0007669"/>
    <property type="project" value="UniProtKB-ARBA"/>
</dbReference>
<feature type="region of interest" description="Disordered" evidence="2">
    <location>
        <begin position="1"/>
        <end position="48"/>
    </location>
</feature>
<protein>
    <recommendedName>
        <fullName evidence="9">GGDEF domain-containing protein</fullName>
    </recommendedName>
</protein>
<dbReference type="FunFam" id="3.20.20.450:FF:000001">
    <property type="entry name" value="Cyclic di-GMP phosphodiesterase yahA"/>
    <property type="match status" value="1"/>
</dbReference>
<comment type="catalytic activity">
    <reaction evidence="1">
        <text>3',3'-c-di-GMP + H2O = 5'-phosphoguanylyl(3'-&gt;5')guanosine + H(+)</text>
        <dbReference type="Rhea" id="RHEA:24902"/>
        <dbReference type="ChEBI" id="CHEBI:15377"/>
        <dbReference type="ChEBI" id="CHEBI:15378"/>
        <dbReference type="ChEBI" id="CHEBI:58754"/>
        <dbReference type="ChEBI" id="CHEBI:58805"/>
        <dbReference type="EC" id="3.1.4.52"/>
    </reaction>
    <physiologicalReaction direction="left-to-right" evidence="1">
        <dbReference type="Rhea" id="RHEA:24903"/>
    </physiologicalReaction>
</comment>
<dbReference type="CDD" id="cd01948">
    <property type="entry name" value="EAL"/>
    <property type="match status" value="1"/>
</dbReference>
<dbReference type="InterPro" id="IPR029787">
    <property type="entry name" value="Nucleotide_cyclase"/>
</dbReference>
<dbReference type="Proteomes" id="UP000587586">
    <property type="component" value="Unassembled WGS sequence"/>
</dbReference>
<dbReference type="NCBIfam" id="TIGR00229">
    <property type="entry name" value="sensory_box"/>
    <property type="match status" value="2"/>
</dbReference>
<evidence type="ECO:0008006" key="9">
    <source>
        <dbReference type="Google" id="ProtNLM"/>
    </source>
</evidence>
<reference evidence="8" key="1">
    <citation type="submission" date="2020-06" db="EMBL/GenBank/DDBJ databases">
        <title>Draft genomic sequecing of Geomonas sp. Red745.</title>
        <authorList>
            <person name="Itoh H."/>
            <person name="Xu Z.X."/>
            <person name="Ushijima N."/>
            <person name="Masuda Y."/>
            <person name="Shiratori Y."/>
            <person name="Senoo K."/>
        </authorList>
    </citation>
    <scope>NUCLEOTIDE SEQUENCE [LARGE SCALE GENOMIC DNA]</scope>
    <source>
        <strain evidence="8">Red745</strain>
    </source>
</reference>
<feature type="compositionally biased region" description="Basic and acidic residues" evidence="2">
    <location>
        <begin position="36"/>
        <end position="48"/>
    </location>
</feature>
<gene>
    <name evidence="7" type="ORF">GMLC_24410</name>
</gene>
<dbReference type="AlphaFoldDB" id="A0A6V8N8E8"/>
<dbReference type="SMART" id="SM00267">
    <property type="entry name" value="GGDEF"/>
    <property type="match status" value="1"/>
</dbReference>
<dbReference type="EMBL" id="BLXZ01000004">
    <property type="protein sequence ID" value="GFO68862.1"/>
    <property type="molecule type" value="Genomic_DNA"/>
</dbReference>
<dbReference type="PROSITE" id="PS50113">
    <property type="entry name" value="PAC"/>
    <property type="match status" value="1"/>
</dbReference>
<dbReference type="InterPro" id="IPR052155">
    <property type="entry name" value="Biofilm_reg_signaling"/>
</dbReference>
<evidence type="ECO:0000313" key="8">
    <source>
        <dbReference type="Proteomes" id="UP000587586"/>
    </source>
</evidence>
<dbReference type="InterPro" id="IPR035965">
    <property type="entry name" value="PAS-like_dom_sf"/>
</dbReference>
<evidence type="ECO:0000259" key="6">
    <source>
        <dbReference type="PROSITE" id="PS50887"/>
    </source>
</evidence>
<dbReference type="Pfam" id="PF00990">
    <property type="entry name" value="GGDEF"/>
    <property type="match status" value="1"/>
</dbReference>
<dbReference type="SMART" id="SM00086">
    <property type="entry name" value="PAC"/>
    <property type="match status" value="1"/>
</dbReference>
<dbReference type="PANTHER" id="PTHR44757">
    <property type="entry name" value="DIGUANYLATE CYCLASE DGCP"/>
    <property type="match status" value="1"/>
</dbReference>
<dbReference type="Pfam" id="PF08447">
    <property type="entry name" value="PAS_3"/>
    <property type="match status" value="1"/>
</dbReference>
<dbReference type="InterPro" id="IPR000160">
    <property type="entry name" value="GGDEF_dom"/>
</dbReference>
<feature type="domain" description="PAS" evidence="3">
    <location>
        <begin position="317"/>
        <end position="392"/>
    </location>
</feature>
<dbReference type="PROSITE" id="PS50887">
    <property type="entry name" value="GGDEF"/>
    <property type="match status" value="1"/>
</dbReference>
<comment type="caution">
    <text evidence="7">The sequence shown here is derived from an EMBL/GenBank/DDBJ whole genome shotgun (WGS) entry which is preliminary data.</text>
</comment>
<dbReference type="PROSITE" id="PS50883">
    <property type="entry name" value="EAL"/>
    <property type="match status" value="1"/>
</dbReference>
<dbReference type="CDD" id="cd00130">
    <property type="entry name" value="PAS"/>
    <property type="match status" value="3"/>
</dbReference>
<dbReference type="SUPFAM" id="SSF55073">
    <property type="entry name" value="Nucleotide cyclase"/>
    <property type="match status" value="1"/>
</dbReference>
<evidence type="ECO:0000256" key="1">
    <source>
        <dbReference type="ARBA" id="ARBA00051114"/>
    </source>
</evidence>
<dbReference type="InterPro" id="IPR013655">
    <property type="entry name" value="PAS_fold_3"/>
</dbReference>
<dbReference type="InterPro" id="IPR035919">
    <property type="entry name" value="EAL_sf"/>
</dbReference>
<evidence type="ECO:0000259" key="5">
    <source>
        <dbReference type="PROSITE" id="PS50883"/>
    </source>
</evidence>
<proteinExistence type="predicted"/>
<dbReference type="PROSITE" id="PS50112">
    <property type="entry name" value="PAS"/>
    <property type="match status" value="2"/>
</dbReference>
<dbReference type="InterPro" id="IPR000014">
    <property type="entry name" value="PAS"/>
</dbReference>
<dbReference type="GO" id="GO:0071111">
    <property type="term" value="F:cyclic-guanylate-specific phosphodiesterase activity"/>
    <property type="evidence" value="ECO:0007669"/>
    <property type="project" value="UniProtKB-EC"/>
</dbReference>
<dbReference type="Gene3D" id="3.30.70.270">
    <property type="match status" value="1"/>
</dbReference>
<evidence type="ECO:0000313" key="7">
    <source>
        <dbReference type="EMBL" id="GFO68862.1"/>
    </source>
</evidence>
<name>A0A6V8N8E8_9BACT</name>
<dbReference type="Pfam" id="PF00563">
    <property type="entry name" value="EAL"/>
    <property type="match status" value="1"/>
</dbReference>
<keyword evidence="8" id="KW-1185">Reference proteome</keyword>
<feature type="domain" description="EAL" evidence="5">
    <location>
        <begin position="618"/>
        <end position="871"/>
    </location>
</feature>
<evidence type="ECO:0000259" key="3">
    <source>
        <dbReference type="PROSITE" id="PS50112"/>
    </source>
</evidence>
<feature type="domain" description="PAC" evidence="4">
    <location>
        <begin position="395"/>
        <end position="449"/>
    </location>
</feature>
<dbReference type="NCBIfam" id="TIGR00254">
    <property type="entry name" value="GGDEF"/>
    <property type="match status" value="1"/>
</dbReference>
<evidence type="ECO:0000256" key="2">
    <source>
        <dbReference type="SAM" id="MobiDB-lite"/>
    </source>
</evidence>
<dbReference type="RefSeq" id="WP_183361408.1">
    <property type="nucleotide sequence ID" value="NZ_BLXZ01000004.1"/>
</dbReference>
<evidence type="ECO:0000259" key="4">
    <source>
        <dbReference type="PROSITE" id="PS50113"/>
    </source>
</evidence>
<dbReference type="Pfam" id="PF00989">
    <property type="entry name" value="PAS"/>
    <property type="match status" value="1"/>
</dbReference>